<keyword evidence="1" id="KW-0489">Methyltransferase</keyword>
<dbReference type="GO" id="GO:0032259">
    <property type="term" value="P:methylation"/>
    <property type="evidence" value="ECO:0007669"/>
    <property type="project" value="UniProtKB-KW"/>
</dbReference>
<dbReference type="GO" id="GO:0016279">
    <property type="term" value="F:protein-lysine N-methyltransferase activity"/>
    <property type="evidence" value="ECO:0007669"/>
    <property type="project" value="InterPro"/>
</dbReference>
<reference evidence="6" key="1">
    <citation type="submission" date="2014-11" db="EMBL/GenBank/DDBJ databases">
        <authorList>
            <person name="Wibberg D."/>
        </authorList>
    </citation>
    <scope>NUCLEOTIDE SEQUENCE [LARGE SCALE GENOMIC DNA]</scope>
    <source>
        <strain evidence="6">L3</strain>
    </source>
</reference>
<dbReference type="HOGENOM" id="CLU_068443_2_1_0"/>
<accession>A0A0C7NZI0</accession>
<evidence type="ECO:0000256" key="4">
    <source>
        <dbReference type="SAM" id="Phobius"/>
    </source>
</evidence>
<dbReference type="PANTHER" id="PTHR13610">
    <property type="entry name" value="METHYLTRANSFERASE DOMAIN-CONTAINING PROTEIN"/>
    <property type="match status" value="1"/>
</dbReference>
<protein>
    <recommendedName>
        <fullName evidence="7">Methyltransferase domain-containing protein</fullName>
    </recommendedName>
</protein>
<gene>
    <name evidence="5" type="ORF">DTL3_0076</name>
</gene>
<evidence type="ECO:0000256" key="3">
    <source>
        <dbReference type="ARBA" id="ARBA00022691"/>
    </source>
</evidence>
<evidence type="ECO:0000313" key="5">
    <source>
        <dbReference type="EMBL" id="CEP77410.1"/>
    </source>
</evidence>
<keyword evidence="6" id="KW-1185">Reference proteome</keyword>
<dbReference type="Gene3D" id="3.40.50.150">
    <property type="entry name" value="Vaccinia Virus protein VP39"/>
    <property type="match status" value="1"/>
</dbReference>
<keyword evidence="4" id="KW-1133">Transmembrane helix</keyword>
<proteinExistence type="predicted"/>
<feature type="transmembrane region" description="Helical" evidence="4">
    <location>
        <begin position="6"/>
        <end position="25"/>
    </location>
</feature>
<keyword evidence="4" id="KW-0472">Membrane</keyword>
<dbReference type="Pfam" id="PF01135">
    <property type="entry name" value="PCMT"/>
    <property type="match status" value="1"/>
</dbReference>
<keyword evidence="3" id="KW-0949">S-adenosyl-L-methionine</keyword>
<dbReference type="OrthoDB" id="9801363at2"/>
<organism evidence="5 6">
    <name type="scientific">Defluviitoga tunisiensis</name>
    <dbReference type="NCBI Taxonomy" id="1006576"/>
    <lineage>
        <taxon>Bacteria</taxon>
        <taxon>Thermotogati</taxon>
        <taxon>Thermotogota</taxon>
        <taxon>Thermotogae</taxon>
        <taxon>Petrotogales</taxon>
        <taxon>Petrotogaceae</taxon>
        <taxon>Defluviitoga</taxon>
    </lineage>
</organism>
<dbReference type="SUPFAM" id="SSF53335">
    <property type="entry name" value="S-adenosyl-L-methionine-dependent methyltransferases"/>
    <property type="match status" value="1"/>
</dbReference>
<dbReference type="RefSeq" id="WP_052670181.1">
    <property type="nucleotide sequence ID" value="NZ_LN824141.1"/>
</dbReference>
<keyword evidence="2" id="KW-0808">Transferase</keyword>
<dbReference type="CDD" id="cd02440">
    <property type="entry name" value="AdoMet_MTases"/>
    <property type="match status" value="1"/>
</dbReference>
<dbReference type="InterPro" id="IPR029063">
    <property type="entry name" value="SAM-dependent_MTases_sf"/>
</dbReference>
<dbReference type="AlphaFoldDB" id="A0A0C7NZI0"/>
<keyword evidence="4" id="KW-0812">Transmembrane</keyword>
<dbReference type="EMBL" id="LN824141">
    <property type="protein sequence ID" value="CEP77410.1"/>
    <property type="molecule type" value="Genomic_DNA"/>
</dbReference>
<dbReference type="InterPro" id="IPR026170">
    <property type="entry name" value="FAM173A/B"/>
</dbReference>
<evidence type="ECO:0008006" key="7">
    <source>
        <dbReference type="Google" id="ProtNLM"/>
    </source>
</evidence>
<dbReference type="KEGG" id="dtn:DTL3_0076"/>
<dbReference type="Proteomes" id="UP000032809">
    <property type="component" value="Chromosome I"/>
</dbReference>
<name>A0A0C7NZI0_DEFTU</name>
<evidence type="ECO:0000256" key="2">
    <source>
        <dbReference type="ARBA" id="ARBA00022679"/>
    </source>
</evidence>
<evidence type="ECO:0000256" key="1">
    <source>
        <dbReference type="ARBA" id="ARBA00022603"/>
    </source>
</evidence>
<dbReference type="PANTHER" id="PTHR13610:SF9">
    <property type="entry name" value="FI06469P"/>
    <property type="match status" value="1"/>
</dbReference>
<sequence>MWIVLIFVIITIGYFLFFWIIPFSLKGAIYDPSNKEAVKKMVELAQIKPGEKSVDLGSGDGRVVIEFAKKGIQAHGYEINPLLVIISRINIRKAGLKGKAFIHWNNFWKVDLSQYDIITVFQVSFAMDRLEKKLMYELKPGARVISNYWTFPNWRPSKYEKDVYVYEKKINYIFYE</sequence>
<dbReference type="STRING" id="1006576.DTL3_0076"/>
<evidence type="ECO:0000313" key="6">
    <source>
        <dbReference type="Proteomes" id="UP000032809"/>
    </source>
</evidence>